<protein>
    <recommendedName>
        <fullName evidence="5">HTH tetR-type domain-containing protein</fullName>
    </recommendedName>
</protein>
<dbReference type="SUPFAM" id="SSF48498">
    <property type="entry name" value="Tetracyclin repressor-like, C-terminal domain"/>
    <property type="match status" value="1"/>
</dbReference>
<comment type="caution">
    <text evidence="6">The sequence shown here is derived from an EMBL/GenBank/DDBJ whole genome shotgun (WGS) entry which is preliminary data.</text>
</comment>
<gene>
    <name evidence="6" type="ORF">VV01_19830</name>
</gene>
<evidence type="ECO:0000313" key="6">
    <source>
        <dbReference type="EMBL" id="KNX38876.1"/>
    </source>
</evidence>
<keyword evidence="7" id="KW-1185">Reference proteome</keyword>
<feature type="domain" description="HTH tetR-type" evidence="5">
    <location>
        <begin position="1"/>
        <end position="55"/>
    </location>
</feature>
<dbReference type="Pfam" id="PF00440">
    <property type="entry name" value="TetR_N"/>
    <property type="match status" value="1"/>
</dbReference>
<organism evidence="6 7">
    <name type="scientific">Luteipulveratus halotolerans</name>
    <dbReference type="NCBI Taxonomy" id="1631356"/>
    <lineage>
        <taxon>Bacteria</taxon>
        <taxon>Bacillati</taxon>
        <taxon>Actinomycetota</taxon>
        <taxon>Actinomycetes</taxon>
        <taxon>Micrococcales</taxon>
        <taxon>Dermacoccaceae</taxon>
        <taxon>Luteipulveratus</taxon>
    </lineage>
</organism>
<evidence type="ECO:0000256" key="1">
    <source>
        <dbReference type="ARBA" id="ARBA00023015"/>
    </source>
</evidence>
<sequence>MIGAGRTLFTDRGYDGVTAEDLVAATGLTRGALHHQFGDKKGLFREVHVALERELMEQVEAAIADEPTTVGRMMLAIGAVLDACSRPELVRIALLDAPSVLGWQAWRAVESEYGLQLVTDLLRAGVDEGVIAPGPGDTLAHIVLGSVIECALLIAHADDPAAARQEAETSLGLLLNGLLVPT</sequence>
<dbReference type="InterPro" id="IPR009057">
    <property type="entry name" value="Homeodomain-like_sf"/>
</dbReference>
<dbReference type="PROSITE" id="PS50977">
    <property type="entry name" value="HTH_TETR_2"/>
    <property type="match status" value="1"/>
</dbReference>
<dbReference type="InterPro" id="IPR036271">
    <property type="entry name" value="Tet_transcr_reg_TetR-rel_C_sf"/>
</dbReference>
<dbReference type="PANTHER" id="PTHR30055">
    <property type="entry name" value="HTH-TYPE TRANSCRIPTIONAL REGULATOR RUTR"/>
    <property type="match status" value="1"/>
</dbReference>
<dbReference type="GO" id="GO:0003700">
    <property type="term" value="F:DNA-binding transcription factor activity"/>
    <property type="evidence" value="ECO:0007669"/>
    <property type="project" value="TreeGrafter"/>
</dbReference>
<evidence type="ECO:0000313" key="7">
    <source>
        <dbReference type="Proteomes" id="UP000037397"/>
    </source>
</evidence>
<dbReference type="EMBL" id="LAIR01000002">
    <property type="protein sequence ID" value="KNX38876.1"/>
    <property type="molecule type" value="Genomic_DNA"/>
</dbReference>
<dbReference type="InterPro" id="IPR001647">
    <property type="entry name" value="HTH_TetR"/>
</dbReference>
<dbReference type="InterPro" id="IPR049484">
    <property type="entry name" value="Rv0078-like_C"/>
</dbReference>
<dbReference type="Pfam" id="PF21351">
    <property type="entry name" value="TetR_C_41"/>
    <property type="match status" value="1"/>
</dbReference>
<keyword evidence="2 4" id="KW-0238">DNA-binding</keyword>
<keyword evidence="3" id="KW-0804">Transcription</keyword>
<proteinExistence type="predicted"/>
<dbReference type="PANTHER" id="PTHR30055:SF234">
    <property type="entry name" value="HTH-TYPE TRANSCRIPTIONAL REGULATOR BETI"/>
    <property type="match status" value="1"/>
</dbReference>
<dbReference type="Gene3D" id="1.10.357.10">
    <property type="entry name" value="Tetracycline Repressor, domain 2"/>
    <property type="match status" value="1"/>
</dbReference>
<dbReference type="InterPro" id="IPR050109">
    <property type="entry name" value="HTH-type_TetR-like_transc_reg"/>
</dbReference>
<dbReference type="Proteomes" id="UP000037397">
    <property type="component" value="Unassembled WGS sequence"/>
</dbReference>
<evidence type="ECO:0000256" key="2">
    <source>
        <dbReference type="ARBA" id="ARBA00023125"/>
    </source>
</evidence>
<reference evidence="7" key="1">
    <citation type="submission" date="2015-03" db="EMBL/GenBank/DDBJ databases">
        <title>Luteipulveratus halotolerans sp. nov., a novel actinobacterium (Dermacoccaceae) from Sarawak, Malaysia.</title>
        <authorList>
            <person name="Juboi H."/>
            <person name="Basik A."/>
            <person name="Shamsul S.S."/>
            <person name="Arnold P."/>
            <person name="Schmitt E.K."/>
            <person name="Sanglier J.-J."/>
            <person name="Yeo T."/>
        </authorList>
    </citation>
    <scope>NUCLEOTIDE SEQUENCE [LARGE SCALE GENOMIC DNA]</scope>
    <source>
        <strain evidence="7">C296001</strain>
    </source>
</reference>
<feature type="DNA-binding region" description="H-T-H motif" evidence="4">
    <location>
        <begin position="18"/>
        <end position="37"/>
    </location>
</feature>
<name>A0A0L6CM52_9MICO</name>
<evidence type="ECO:0000256" key="4">
    <source>
        <dbReference type="PROSITE-ProRule" id="PRU00335"/>
    </source>
</evidence>
<dbReference type="OrthoDB" id="4726108at2"/>
<accession>A0A0L6CM52</accession>
<dbReference type="GO" id="GO:0000976">
    <property type="term" value="F:transcription cis-regulatory region binding"/>
    <property type="evidence" value="ECO:0007669"/>
    <property type="project" value="TreeGrafter"/>
</dbReference>
<dbReference type="AlphaFoldDB" id="A0A0L6CM52"/>
<dbReference type="PRINTS" id="PR00455">
    <property type="entry name" value="HTHTETR"/>
</dbReference>
<evidence type="ECO:0000259" key="5">
    <source>
        <dbReference type="PROSITE" id="PS50977"/>
    </source>
</evidence>
<keyword evidence="1" id="KW-0805">Transcription regulation</keyword>
<evidence type="ECO:0000256" key="3">
    <source>
        <dbReference type="ARBA" id="ARBA00023163"/>
    </source>
</evidence>
<dbReference type="SUPFAM" id="SSF46689">
    <property type="entry name" value="Homeodomain-like"/>
    <property type="match status" value="1"/>
</dbReference>